<dbReference type="Proteomes" id="UP000682733">
    <property type="component" value="Unassembled WGS sequence"/>
</dbReference>
<reference evidence="2" key="1">
    <citation type="submission" date="2021-02" db="EMBL/GenBank/DDBJ databases">
        <authorList>
            <person name="Nowell W R."/>
        </authorList>
    </citation>
    <scope>NUCLEOTIDE SEQUENCE</scope>
</reference>
<accession>A0A8S2FVP0</accession>
<evidence type="ECO:0000256" key="1">
    <source>
        <dbReference type="SAM" id="MobiDB-lite"/>
    </source>
</evidence>
<evidence type="ECO:0000313" key="2">
    <source>
        <dbReference type="EMBL" id="CAF1571202.1"/>
    </source>
</evidence>
<feature type="compositionally biased region" description="Polar residues" evidence="1">
    <location>
        <begin position="54"/>
        <end position="72"/>
    </location>
</feature>
<sequence length="72" mass="8100">MDKKVRTHELIVVNIPCTGRTTEAFSKRPRYLAKNIGPDVEMLTVARSPPAVKQSFQNNDQTTIENSLSTRV</sequence>
<protein>
    <submittedName>
        <fullName evidence="2">Uncharacterized protein</fullName>
    </submittedName>
</protein>
<name>A0A8S2FVP0_9BILA</name>
<proteinExistence type="predicted"/>
<dbReference type="AlphaFoldDB" id="A0A8S2FVP0"/>
<gene>
    <name evidence="2" type="ORF">OVA965_LOCUS40372</name>
    <name evidence="3" type="ORF">TMI583_LOCUS41800</name>
</gene>
<dbReference type="EMBL" id="CAJOBA010066631">
    <property type="protein sequence ID" value="CAF4365953.1"/>
    <property type="molecule type" value="Genomic_DNA"/>
</dbReference>
<feature type="region of interest" description="Disordered" evidence="1">
    <location>
        <begin position="51"/>
        <end position="72"/>
    </location>
</feature>
<comment type="caution">
    <text evidence="2">The sequence shown here is derived from an EMBL/GenBank/DDBJ whole genome shotgun (WGS) entry which is preliminary data.</text>
</comment>
<dbReference type="EMBL" id="CAJNOK010043823">
    <property type="protein sequence ID" value="CAF1571202.1"/>
    <property type="molecule type" value="Genomic_DNA"/>
</dbReference>
<organism evidence="2 4">
    <name type="scientific">Didymodactylos carnosus</name>
    <dbReference type="NCBI Taxonomy" id="1234261"/>
    <lineage>
        <taxon>Eukaryota</taxon>
        <taxon>Metazoa</taxon>
        <taxon>Spiralia</taxon>
        <taxon>Gnathifera</taxon>
        <taxon>Rotifera</taxon>
        <taxon>Eurotatoria</taxon>
        <taxon>Bdelloidea</taxon>
        <taxon>Philodinida</taxon>
        <taxon>Philodinidae</taxon>
        <taxon>Didymodactylos</taxon>
    </lineage>
</organism>
<dbReference type="Proteomes" id="UP000677228">
    <property type="component" value="Unassembled WGS sequence"/>
</dbReference>
<evidence type="ECO:0000313" key="3">
    <source>
        <dbReference type="EMBL" id="CAF4365953.1"/>
    </source>
</evidence>
<evidence type="ECO:0000313" key="4">
    <source>
        <dbReference type="Proteomes" id="UP000677228"/>
    </source>
</evidence>